<evidence type="ECO:0000313" key="2">
    <source>
        <dbReference type="Proteomes" id="UP000521943"/>
    </source>
</evidence>
<accession>A0A8H6LUP5</accession>
<sequence>MSSTVGESLIELDNEIAKLEQDLVALKRRRNGLLPVSQLPPEVLSRAFLFALSFFEIQKWSMKILPEDTKRTICAVSYQWREMAFNTPDFWKKICVCPVSKIQYLDFSLKHMPENVPIYLEAKNMVVGVSDHVQRVLRLGSTRRLLQIFLEAAEFVVRGIFRDLELRSEGTEVLEMKRAALGSEDRPEVRVPCLKAIAGFFPQLRRLCLTAWALPRASELLAFSNLTDLSLERVSELTVAEMHEFLAFLKRAGPISSLRLCFLPTKTSFPEGPWPTNITLSSLKNICLSSVNNDILNILLGAIRLPIGIERVTIDFASPAGSTSTEVSRRSASALNLAFSHTFPPPRSLLVTHRGAGKFKHVAFLAQWDRNRTSSLQANMVVPESAPSHDVDLRILYSLPFTDPGEWILSRLHTIKIHTFPGPSFWETIARIPTLQKVSLIAWQPNDCFIRTLRGGLPNGSSKGQPTKTFPALRSIEVAFILPNRTSQFEIDYGRELANALKTRANSSPEPDLTPNHVHEAHFYLCISQIDKDTHDLLSNVALEVLWTSKTFSQF</sequence>
<dbReference type="OrthoDB" id="2907754at2759"/>
<keyword evidence="2" id="KW-1185">Reference proteome</keyword>
<proteinExistence type="predicted"/>
<dbReference type="AlphaFoldDB" id="A0A8H6LUP5"/>
<evidence type="ECO:0008006" key="3">
    <source>
        <dbReference type="Google" id="ProtNLM"/>
    </source>
</evidence>
<protein>
    <recommendedName>
        <fullName evidence="3">F-box domain-containing protein</fullName>
    </recommendedName>
</protein>
<dbReference type="EMBL" id="JACGCI010000163">
    <property type="protein sequence ID" value="KAF6742879.1"/>
    <property type="molecule type" value="Genomic_DNA"/>
</dbReference>
<reference evidence="1 2" key="1">
    <citation type="submission" date="2020-07" db="EMBL/GenBank/DDBJ databases">
        <title>Comparative genomics of pyrophilous fungi reveals a link between fire events and developmental genes.</title>
        <authorList>
            <consortium name="DOE Joint Genome Institute"/>
            <person name="Steindorff A.S."/>
            <person name="Carver A."/>
            <person name="Calhoun S."/>
            <person name="Stillman K."/>
            <person name="Liu H."/>
            <person name="Lipzen A."/>
            <person name="Pangilinan J."/>
            <person name="Labutti K."/>
            <person name="Bruns T.D."/>
            <person name="Grigoriev I.V."/>
        </authorList>
    </citation>
    <scope>NUCLEOTIDE SEQUENCE [LARGE SCALE GENOMIC DNA]</scope>
    <source>
        <strain evidence="1 2">CBS 144469</strain>
    </source>
</reference>
<name>A0A8H6LUP5_9AGAR</name>
<organism evidence="1 2">
    <name type="scientific">Ephemerocybe angulata</name>
    <dbReference type="NCBI Taxonomy" id="980116"/>
    <lineage>
        <taxon>Eukaryota</taxon>
        <taxon>Fungi</taxon>
        <taxon>Dikarya</taxon>
        <taxon>Basidiomycota</taxon>
        <taxon>Agaricomycotina</taxon>
        <taxon>Agaricomycetes</taxon>
        <taxon>Agaricomycetidae</taxon>
        <taxon>Agaricales</taxon>
        <taxon>Agaricineae</taxon>
        <taxon>Psathyrellaceae</taxon>
        <taxon>Ephemerocybe</taxon>
    </lineage>
</organism>
<evidence type="ECO:0000313" key="1">
    <source>
        <dbReference type="EMBL" id="KAF6742879.1"/>
    </source>
</evidence>
<dbReference type="Proteomes" id="UP000521943">
    <property type="component" value="Unassembled WGS sequence"/>
</dbReference>
<gene>
    <name evidence="1" type="ORF">DFP72DRAFT_154045</name>
</gene>
<comment type="caution">
    <text evidence="1">The sequence shown here is derived from an EMBL/GenBank/DDBJ whole genome shotgun (WGS) entry which is preliminary data.</text>
</comment>